<dbReference type="EMBL" id="JADYXP020000023">
    <property type="protein sequence ID" value="KAL0102226.1"/>
    <property type="molecule type" value="Genomic_DNA"/>
</dbReference>
<accession>A0AAW2EIZ4</accession>
<keyword evidence="2" id="KW-1185">Reference proteome</keyword>
<evidence type="ECO:0000313" key="1">
    <source>
        <dbReference type="EMBL" id="KAL0102226.1"/>
    </source>
</evidence>
<evidence type="ECO:0000313" key="2">
    <source>
        <dbReference type="Proteomes" id="UP001430953"/>
    </source>
</evidence>
<sequence length="88" mass="9869">MRASLETADGCVPLGFVGVTPSNNRNARRARQLVTQVENNLIPATRSGAQQRQRSRTCVSLIKDNTYRYTYLYEIGLKARPTDAARLK</sequence>
<proteinExistence type="predicted"/>
<reference evidence="1 2" key="1">
    <citation type="submission" date="2023-03" db="EMBL/GenBank/DDBJ databases">
        <title>High recombination rates correlate with genetic variation in Cardiocondyla obscurior ants.</title>
        <authorList>
            <person name="Errbii M."/>
        </authorList>
    </citation>
    <scope>NUCLEOTIDE SEQUENCE [LARGE SCALE GENOMIC DNA]</scope>
    <source>
        <strain evidence="1">Alpha-2009</strain>
        <tissue evidence="1">Whole body</tissue>
    </source>
</reference>
<name>A0AAW2EIZ4_9HYME</name>
<gene>
    <name evidence="1" type="ORF">PUN28_018636</name>
</gene>
<protein>
    <submittedName>
        <fullName evidence="1">Uncharacterized protein</fullName>
    </submittedName>
</protein>
<organism evidence="1 2">
    <name type="scientific">Cardiocondyla obscurior</name>
    <dbReference type="NCBI Taxonomy" id="286306"/>
    <lineage>
        <taxon>Eukaryota</taxon>
        <taxon>Metazoa</taxon>
        <taxon>Ecdysozoa</taxon>
        <taxon>Arthropoda</taxon>
        <taxon>Hexapoda</taxon>
        <taxon>Insecta</taxon>
        <taxon>Pterygota</taxon>
        <taxon>Neoptera</taxon>
        <taxon>Endopterygota</taxon>
        <taxon>Hymenoptera</taxon>
        <taxon>Apocrita</taxon>
        <taxon>Aculeata</taxon>
        <taxon>Formicoidea</taxon>
        <taxon>Formicidae</taxon>
        <taxon>Myrmicinae</taxon>
        <taxon>Cardiocondyla</taxon>
    </lineage>
</organism>
<dbReference type="AlphaFoldDB" id="A0AAW2EIZ4"/>
<comment type="caution">
    <text evidence="1">The sequence shown here is derived from an EMBL/GenBank/DDBJ whole genome shotgun (WGS) entry which is preliminary data.</text>
</comment>
<dbReference type="Proteomes" id="UP001430953">
    <property type="component" value="Unassembled WGS sequence"/>
</dbReference>